<dbReference type="OrthoDB" id="9950135at2759"/>
<dbReference type="CDD" id="cd01647">
    <property type="entry name" value="RT_LTR"/>
    <property type="match status" value="1"/>
</dbReference>
<dbReference type="InterPro" id="IPR001584">
    <property type="entry name" value="Integrase_cat-core"/>
</dbReference>
<dbReference type="PROSITE" id="PS50994">
    <property type="entry name" value="INTEGRASE"/>
    <property type="match status" value="1"/>
</dbReference>
<keyword evidence="4" id="KW-0540">Nuclease</keyword>
<keyword evidence="9" id="KW-0812">Transmembrane</keyword>
<dbReference type="Gene3D" id="3.30.420.10">
    <property type="entry name" value="Ribonuclease H-like superfamily/Ribonuclease H"/>
    <property type="match status" value="1"/>
</dbReference>
<evidence type="ECO:0000256" key="5">
    <source>
        <dbReference type="ARBA" id="ARBA00022759"/>
    </source>
</evidence>
<dbReference type="PROSITE" id="PS50878">
    <property type="entry name" value="RT_POL"/>
    <property type="match status" value="1"/>
</dbReference>
<dbReference type="SUPFAM" id="SSF56672">
    <property type="entry name" value="DNA/RNA polymerases"/>
    <property type="match status" value="1"/>
</dbReference>
<dbReference type="FunFam" id="3.10.20.370:FF:000001">
    <property type="entry name" value="Retrovirus-related Pol polyprotein from transposon 17.6-like protein"/>
    <property type="match status" value="1"/>
</dbReference>
<dbReference type="PANTHER" id="PTHR37984:SF5">
    <property type="entry name" value="PROTEIN NYNRIN-LIKE"/>
    <property type="match status" value="1"/>
</dbReference>
<dbReference type="GO" id="GO:0008233">
    <property type="term" value="F:peptidase activity"/>
    <property type="evidence" value="ECO:0007669"/>
    <property type="project" value="UniProtKB-KW"/>
</dbReference>
<evidence type="ECO:0000259" key="11">
    <source>
        <dbReference type="PROSITE" id="PS50994"/>
    </source>
</evidence>
<dbReference type="GO" id="GO:0003676">
    <property type="term" value="F:nucleic acid binding"/>
    <property type="evidence" value="ECO:0007669"/>
    <property type="project" value="InterPro"/>
</dbReference>
<dbReference type="EMBL" id="CAJNOC010000672">
    <property type="protein sequence ID" value="CAF0790135.1"/>
    <property type="molecule type" value="Genomic_DNA"/>
</dbReference>
<dbReference type="Pfam" id="PF17921">
    <property type="entry name" value="Integrase_H2C2"/>
    <property type="match status" value="1"/>
</dbReference>
<proteinExistence type="predicted"/>
<evidence type="ECO:0000313" key="13">
    <source>
        <dbReference type="Proteomes" id="UP000663879"/>
    </source>
</evidence>
<sequence length="1360" mass="157617">MTNEEVERIKKAYDDLLKEHREIIKSLRGQLEEKKIKEEIKGKETDDENSQKNPVSINDFCELQKALIESIKENKSRSQPIHRSQPIFRGLHSEDVDEWLYALNSNFEISKSEITLDESDEEIKRIIPKFKKLVDEFADVFASSLDDLGKPKSPKENDQIKEEVEKMLKANKIRPSSSAWSAPALMIPKKDGSLRFCVDYRLLNQITIQDPYPVPRTDDVFDRLGQSKFFTIADLKSGYWQFPVHKDSIKKTAFSTNDGHYEFLRLPFGLKNAPAQLSRALRRIFAGVKFVEVYFDDMTIHSKTAEEHYEHIKFVLTKLREHNLKINASKGEWFKKSVKVLGHIISENTIKMDPEKIQAIKNFKTPSSVSEIQRFLGMCGQYRKFVKDFSFIAAPLFQLLKKDSKWNWSDQAQSSFDELKNRLVSYPILRQPDFNRPFKLYTDASGIAIGAILSQVDEYGNEYVVSYASRKLKGAELNYGITEKECLAVIWAIKHFRVYLHGNKFKVVTDHSALQWLMKIREPIGKLARWSIFLQTFDFEIVYRQGKMHKNVDALSRSLDINFSEMYSCEVDEETDDTEKNLDIYEDAGFLHYAESKKFLPGISKKQCKRVMKLDKKYKLIEDKIFYLPDENHPEEKKEVPRPEKRRDLIHDNHILGHFAANETYQRIKEKYYWKGMLEEIKQQVSRCLQCIKFNNTGSKEHPAKSIAITGLHDRVGIDLVFGLPKTASGFIGILVIVEYLSKFVWAVGIKSKEAIEIAGRLFEYISLFGAPKCIQSDQGKEFVNKVVASLTEISGVEHRITSAYHPRTNGMVENFNKTLISCIRTSLISLLVINCTISKALTIADNFRFCKVTSNAEIFNSLDTCHLLQARARSWTANAFILEESHYLVEGYGFACSKTNIIIKTWENFWGSWRKERKEYNLRVSNEYFFKGDPQEEYSYFRDITVSSVNCKVSRIYIHSMNHDTPFTFGSTKCFPKAYGCLDNEITLSWQKDVFKWCKYKKLKGKLKLNITNQLASSNEENLLFQMVETRFDDVCKINITQTAEGVFLTFDTKAETLEESENEFNSKNHLIISDLDFKANKLLSIINEINVINDLRWCHSIKQIIGMFENQVDAHLITEDNEGREMILINKEGLIYRSECESVQEVEILPKRQTCTKEVPILFSDKRETRNGFLSNDLIIKEKSTIIDCNIPRAIVLYKNKTKIRMINGEIQVSQFSESKDLDLVKKTNFSIEFKHSTGILSYFNLIEKVESLKQGFKQDHVEITDNLRIANSSLNFPSIDVGKVKDKIIDFINKLTSKYALIFALGLLSFSFVVMCGKEFVKNLIRYFFNKRSNWMSITQSNLLHYKDRNPNIIVKK</sequence>
<dbReference type="GO" id="GO:0015074">
    <property type="term" value="P:DNA integration"/>
    <property type="evidence" value="ECO:0007669"/>
    <property type="project" value="InterPro"/>
</dbReference>
<dbReference type="CDD" id="cd09274">
    <property type="entry name" value="RNase_HI_RT_Ty3"/>
    <property type="match status" value="1"/>
</dbReference>
<dbReference type="Pfam" id="PF00078">
    <property type="entry name" value="RVT_1"/>
    <property type="match status" value="1"/>
</dbReference>
<dbReference type="InterPro" id="IPR041373">
    <property type="entry name" value="RT_RNaseH"/>
</dbReference>
<keyword evidence="1" id="KW-0645">Protease</keyword>
<feature type="domain" description="Integrase catalytic" evidence="11">
    <location>
        <begin position="699"/>
        <end position="820"/>
    </location>
</feature>
<evidence type="ECO:0000256" key="8">
    <source>
        <dbReference type="SAM" id="MobiDB-lite"/>
    </source>
</evidence>
<evidence type="ECO:0000259" key="10">
    <source>
        <dbReference type="PROSITE" id="PS50878"/>
    </source>
</evidence>
<dbReference type="InterPro" id="IPR043502">
    <property type="entry name" value="DNA/RNA_pol_sf"/>
</dbReference>
<comment type="caution">
    <text evidence="12">The sequence shown here is derived from an EMBL/GenBank/DDBJ whole genome shotgun (WGS) entry which is preliminary data.</text>
</comment>
<evidence type="ECO:0000256" key="7">
    <source>
        <dbReference type="ARBA" id="ARBA00022918"/>
    </source>
</evidence>
<evidence type="ECO:0000256" key="9">
    <source>
        <dbReference type="SAM" id="Phobius"/>
    </source>
</evidence>
<dbReference type="InterPro" id="IPR043128">
    <property type="entry name" value="Rev_trsase/Diguanyl_cyclase"/>
</dbReference>
<organism evidence="12 13">
    <name type="scientific">Brachionus calyciflorus</name>
    <dbReference type="NCBI Taxonomy" id="104777"/>
    <lineage>
        <taxon>Eukaryota</taxon>
        <taxon>Metazoa</taxon>
        <taxon>Spiralia</taxon>
        <taxon>Gnathifera</taxon>
        <taxon>Rotifera</taxon>
        <taxon>Eurotatoria</taxon>
        <taxon>Monogononta</taxon>
        <taxon>Pseudotrocha</taxon>
        <taxon>Ploima</taxon>
        <taxon>Brachionidae</taxon>
        <taxon>Brachionus</taxon>
    </lineage>
</organism>
<keyword evidence="2" id="KW-0808">Transferase</keyword>
<dbReference type="GO" id="GO:0006508">
    <property type="term" value="P:proteolysis"/>
    <property type="evidence" value="ECO:0007669"/>
    <property type="project" value="UniProtKB-KW"/>
</dbReference>
<evidence type="ECO:0000256" key="4">
    <source>
        <dbReference type="ARBA" id="ARBA00022722"/>
    </source>
</evidence>
<gene>
    <name evidence="12" type="ORF">OXX778_LOCUS5924</name>
</gene>
<keyword evidence="13" id="KW-1185">Reference proteome</keyword>
<dbReference type="GO" id="GO:0004519">
    <property type="term" value="F:endonuclease activity"/>
    <property type="evidence" value="ECO:0007669"/>
    <property type="project" value="UniProtKB-KW"/>
</dbReference>
<evidence type="ECO:0000256" key="1">
    <source>
        <dbReference type="ARBA" id="ARBA00022670"/>
    </source>
</evidence>
<feature type="compositionally biased region" description="Basic and acidic residues" evidence="8">
    <location>
        <begin position="35"/>
        <end position="44"/>
    </location>
</feature>
<dbReference type="FunFam" id="3.10.10.10:FF:000007">
    <property type="entry name" value="Retrovirus-related Pol polyprotein from transposon 17.6-like Protein"/>
    <property type="match status" value="1"/>
</dbReference>
<reference evidence="12" key="1">
    <citation type="submission" date="2021-02" db="EMBL/GenBank/DDBJ databases">
        <authorList>
            <person name="Nowell W R."/>
        </authorList>
    </citation>
    <scope>NUCLEOTIDE SEQUENCE</scope>
    <source>
        <strain evidence="12">Ploen Becks lab</strain>
    </source>
</reference>
<dbReference type="InterPro" id="IPR036397">
    <property type="entry name" value="RNaseH_sf"/>
</dbReference>
<accession>A0A813S565</accession>
<dbReference type="SUPFAM" id="SSF53098">
    <property type="entry name" value="Ribonuclease H-like"/>
    <property type="match status" value="1"/>
</dbReference>
<keyword evidence="3" id="KW-0548">Nucleotidyltransferase</keyword>
<protein>
    <submittedName>
        <fullName evidence="12">Uncharacterized protein</fullName>
    </submittedName>
</protein>
<keyword evidence="7" id="KW-0695">RNA-directed DNA polymerase</keyword>
<dbReference type="Gene3D" id="3.30.70.270">
    <property type="match status" value="2"/>
</dbReference>
<dbReference type="Pfam" id="PF00665">
    <property type="entry name" value="rve"/>
    <property type="match status" value="1"/>
</dbReference>
<keyword evidence="5" id="KW-0255">Endonuclease</keyword>
<keyword evidence="9" id="KW-1133">Transmembrane helix</keyword>
<feature type="domain" description="Reverse transcriptase" evidence="10">
    <location>
        <begin position="168"/>
        <end position="345"/>
    </location>
</feature>
<dbReference type="Gene3D" id="1.10.340.70">
    <property type="match status" value="1"/>
</dbReference>
<evidence type="ECO:0000256" key="2">
    <source>
        <dbReference type="ARBA" id="ARBA00022679"/>
    </source>
</evidence>
<dbReference type="PANTHER" id="PTHR37984">
    <property type="entry name" value="PROTEIN CBG26694"/>
    <property type="match status" value="1"/>
</dbReference>
<dbReference type="InterPro" id="IPR050951">
    <property type="entry name" value="Retrovirus_Pol_polyprotein"/>
</dbReference>
<dbReference type="InterPro" id="IPR012337">
    <property type="entry name" value="RNaseH-like_sf"/>
</dbReference>
<dbReference type="Gene3D" id="3.10.10.10">
    <property type="entry name" value="HIV Type 1 Reverse Transcriptase, subunit A, domain 1"/>
    <property type="match status" value="1"/>
</dbReference>
<dbReference type="Pfam" id="PF17917">
    <property type="entry name" value="RT_RNaseH"/>
    <property type="match status" value="1"/>
</dbReference>
<feature type="transmembrane region" description="Helical" evidence="9">
    <location>
        <begin position="1302"/>
        <end position="1324"/>
    </location>
</feature>
<dbReference type="FunFam" id="3.30.70.270:FF:000020">
    <property type="entry name" value="Transposon Tf2-6 polyprotein-like Protein"/>
    <property type="match status" value="1"/>
</dbReference>
<feature type="region of interest" description="Disordered" evidence="8">
    <location>
        <begin position="35"/>
        <end position="55"/>
    </location>
</feature>
<name>A0A813S565_9BILA</name>
<dbReference type="GO" id="GO:0003964">
    <property type="term" value="F:RNA-directed DNA polymerase activity"/>
    <property type="evidence" value="ECO:0007669"/>
    <property type="project" value="UniProtKB-KW"/>
</dbReference>
<evidence type="ECO:0000256" key="3">
    <source>
        <dbReference type="ARBA" id="ARBA00022695"/>
    </source>
</evidence>
<evidence type="ECO:0000256" key="6">
    <source>
        <dbReference type="ARBA" id="ARBA00022801"/>
    </source>
</evidence>
<keyword evidence="9" id="KW-0472">Membrane</keyword>
<dbReference type="InterPro" id="IPR000477">
    <property type="entry name" value="RT_dom"/>
</dbReference>
<evidence type="ECO:0000313" key="12">
    <source>
        <dbReference type="EMBL" id="CAF0790135.1"/>
    </source>
</evidence>
<dbReference type="InterPro" id="IPR041588">
    <property type="entry name" value="Integrase_H2C2"/>
</dbReference>
<keyword evidence="6" id="KW-0378">Hydrolase</keyword>
<dbReference type="Proteomes" id="UP000663879">
    <property type="component" value="Unassembled WGS sequence"/>
</dbReference>